<dbReference type="SFLD" id="SFLDS00003">
    <property type="entry name" value="Haloacid_Dehalogenase"/>
    <property type="match status" value="1"/>
</dbReference>
<organism evidence="1 2">
    <name type="scientific">Paenibacillus zeisoli</name>
    <dbReference type="NCBI Taxonomy" id="2496267"/>
    <lineage>
        <taxon>Bacteria</taxon>
        <taxon>Bacillati</taxon>
        <taxon>Bacillota</taxon>
        <taxon>Bacilli</taxon>
        <taxon>Bacillales</taxon>
        <taxon>Paenibacillaceae</taxon>
        <taxon>Paenibacillus</taxon>
    </lineage>
</organism>
<name>A0A433X913_9BACL</name>
<dbReference type="NCBIfam" id="TIGR01484">
    <property type="entry name" value="HAD-SF-IIB"/>
    <property type="match status" value="1"/>
</dbReference>
<dbReference type="RefSeq" id="WP_127199517.1">
    <property type="nucleotide sequence ID" value="NZ_RZNX01000004.1"/>
</dbReference>
<keyword evidence="2" id="KW-1185">Reference proteome</keyword>
<dbReference type="CDD" id="cd07517">
    <property type="entry name" value="HAD_HPP"/>
    <property type="match status" value="1"/>
</dbReference>
<dbReference type="PANTHER" id="PTHR10000:SF25">
    <property type="entry name" value="PHOSPHATASE YKRA-RELATED"/>
    <property type="match status" value="1"/>
</dbReference>
<proteinExistence type="predicted"/>
<dbReference type="InterPro" id="IPR006379">
    <property type="entry name" value="HAD-SF_hydro_IIB"/>
</dbReference>
<dbReference type="PANTHER" id="PTHR10000">
    <property type="entry name" value="PHOSPHOSERINE PHOSPHATASE"/>
    <property type="match status" value="1"/>
</dbReference>
<dbReference type="EMBL" id="RZNX01000004">
    <property type="protein sequence ID" value="RUT30585.1"/>
    <property type="molecule type" value="Genomic_DNA"/>
</dbReference>
<dbReference type="InterPro" id="IPR000150">
    <property type="entry name" value="Cof"/>
</dbReference>
<dbReference type="InterPro" id="IPR023214">
    <property type="entry name" value="HAD_sf"/>
</dbReference>
<dbReference type="AlphaFoldDB" id="A0A433X913"/>
<dbReference type="Pfam" id="PF08282">
    <property type="entry name" value="Hydrolase_3"/>
    <property type="match status" value="1"/>
</dbReference>
<reference evidence="1 2" key="1">
    <citation type="submission" date="2018-12" db="EMBL/GenBank/DDBJ databases">
        <authorList>
            <person name="Sun L."/>
            <person name="Chen Z."/>
        </authorList>
    </citation>
    <scope>NUCLEOTIDE SEQUENCE [LARGE SCALE GENOMIC DNA]</scope>
    <source>
        <strain evidence="1 2">3-5-3</strain>
    </source>
</reference>
<sequence>MERRLVFFDIDGTLLDHQKKLPDSTVQAIHSLRELGHEVAIATGRAPYAFKEIRETLGVDSFVSLNGQYVVYQGKVIHKNPIDPAIIQSLTEFSIQRNNPILYVGEEAMKMNVVQHDRVDASYLPHQMELPGYDPQYYVDREIFQCIVFCTQEEEPDYLREFDQPLRFVRWDKVATDILPQGGSKAAGISKFIDYAGISREEVVAFGDHLNDIEMLQFVGHGVAMGNAQEAVKRIARYTTRDVGENGIKHGLQKLGLI</sequence>
<dbReference type="GO" id="GO:0000287">
    <property type="term" value="F:magnesium ion binding"/>
    <property type="evidence" value="ECO:0007669"/>
    <property type="project" value="TreeGrafter"/>
</dbReference>
<dbReference type="Gene3D" id="3.30.1240.10">
    <property type="match status" value="1"/>
</dbReference>
<dbReference type="GO" id="GO:0016791">
    <property type="term" value="F:phosphatase activity"/>
    <property type="evidence" value="ECO:0007669"/>
    <property type="project" value="TreeGrafter"/>
</dbReference>
<dbReference type="Proteomes" id="UP000272464">
    <property type="component" value="Unassembled WGS sequence"/>
</dbReference>
<keyword evidence="1" id="KW-0378">Hydrolase</keyword>
<dbReference type="InterPro" id="IPR036412">
    <property type="entry name" value="HAD-like_sf"/>
</dbReference>
<evidence type="ECO:0000313" key="1">
    <source>
        <dbReference type="EMBL" id="RUT30585.1"/>
    </source>
</evidence>
<dbReference type="SFLD" id="SFLDG01140">
    <property type="entry name" value="C2.B:_Phosphomannomutase_and_P"/>
    <property type="match status" value="1"/>
</dbReference>
<dbReference type="GO" id="GO:0005829">
    <property type="term" value="C:cytosol"/>
    <property type="evidence" value="ECO:0007669"/>
    <property type="project" value="TreeGrafter"/>
</dbReference>
<comment type="caution">
    <text evidence="1">The sequence shown here is derived from an EMBL/GenBank/DDBJ whole genome shotgun (WGS) entry which is preliminary data.</text>
</comment>
<accession>A0A433X913</accession>
<dbReference type="OrthoDB" id="9810101at2"/>
<dbReference type="Gene3D" id="3.40.50.1000">
    <property type="entry name" value="HAD superfamily/HAD-like"/>
    <property type="match status" value="1"/>
</dbReference>
<gene>
    <name evidence="1" type="ORF">EJP77_12215</name>
</gene>
<dbReference type="SUPFAM" id="SSF56784">
    <property type="entry name" value="HAD-like"/>
    <property type="match status" value="1"/>
</dbReference>
<protein>
    <submittedName>
        <fullName evidence="1">Cof-type HAD-IIB family hydrolase</fullName>
    </submittedName>
</protein>
<evidence type="ECO:0000313" key="2">
    <source>
        <dbReference type="Proteomes" id="UP000272464"/>
    </source>
</evidence>
<dbReference type="SFLD" id="SFLDG01144">
    <property type="entry name" value="C2.B.4:_PGP_Like"/>
    <property type="match status" value="1"/>
</dbReference>
<dbReference type="NCBIfam" id="TIGR00099">
    <property type="entry name" value="Cof-subfamily"/>
    <property type="match status" value="1"/>
</dbReference>